<evidence type="ECO:0000313" key="4">
    <source>
        <dbReference type="Proteomes" id="UP001367676"/>
    </source>
</evidence>
<dbReference type="GO" id="GO:0016240">
    <property type="term" value="P:autophagosome membrane docking"/>
    <property type="evidence" value="ECO:0007669"/>
    <property type="project" value="TreeGrafter"/>
</dbReference>
<dbReference type="GO" id="GO:0035032">
    <property type="term" value="C:phosphatidylinositol 3-kinase complex, class III"/>
    <property type="evidence" value="ECO:0007669"/>
    <property type="project" value="TreeGrafter"/>
</dbReference>
<organism evidence="3 4">
    <name type="scientific">Parthenolecanium corni</name>
    <dbReference type="NCBI Taxonomy" id="536013"/>
    <lineage>
        <taxon>Eukaryota</taxon>
        <taxon>Metazoa</taxon>
        <taxon>Ecdysozoa</taxon>
        <taxon>Arthropoda</taxon>
        <taxon>Hexapoda</taxon>
        <taxon>Insecta</taxon>
        <taxon>Pterygota</taxon>
        <taxon>Neoptera</taxon>
        <taxon>Paraneoptera</taxon>
        <taxon>Hemiptera</taxon>
        <taxon>Sternorrhyncha</taxon>
        <taxon>Coccoidea</taxon>
        <taxon>Coccidae</taxon>
        <taxon>Parthenolecanium</taxon>
    </lineage>
</organism>
<keyword evidence="1" id="KW-0175">Coiled coil</keyword>
<comment type="caution">
    <text evidence="3">The sequence shown here is derived from an EMBL/GenBank/DDBJ whole genome shotgun (WGS) entry which is preliminary data.</text>
</comment>
<dbReference type="AlphaFoldDB" id="A0AAN9TM30"/>
<dbReference type="GO" id="GO:0043495">
    <property type="term" value="F:protein-membrane adaptor activity"/>
    <property type="evidence" value="ECO:0007669"/>
    <property type="project" value="TreeGrafter"/>
</dbReference>
<dbReference type="GO" id="GO:0000423">
    <property type="term" value="P:mitophagy"/>
    <property type="evidence" value="ECO:0007669"/>
    <property type="project" value="TreeGrafter"/>
</dbReference>
<dbReference type="GO" id="GO:0097632">
    <property type="term" value="C:extrinsic component of phagophore assembly site membrane"/>
    <property type="evidence" value="ECO:0007669"/>
    <property type="project" value="TreeGrafter"/>
</dbReference>
<dbReference type="GO" id="GO:0009267">
    <property type="term" value="P:cellular response to starvation"/>
    <property type="evidence" value="ECO:0007669"/>
    <property type="project" value="TreeGrafter"/>
</dbReference>
<evidence type="ECO:0000256" key="2">
    <source>
        <dbReference type="SAM" id="MobiDB-lite"/>
    </source>
</evidence>
<reference evidence="3 4" key="1">
    <citation type="submission" date="2024-03" db="EMBL/GenBank/DDBJ databases">
        <title>Adaptation during the transition from Ophiocordyceps entomopathogen to insect associate is accompanied by gene loss and intensified selection.</title>
        <authorList>
            <person name="Ward C.M."/>
            <person name="Onetto C.A."/>
            <person name="Borneman A.R."/>
        </authorList>
    </citation>
    <scope>NUCLEOTIDE SEQUENCE [LARGE SCALE GENOMIC DNA]</scope>
    <source>
        <strain evidence="3">AWRI1</strain>
        <tissue evidence="3">Single Adult Female</tissue>
    </source>
</reference>
<dbReference type="EMBL" id="JBBCAQ010000014">
    <property type="protein sequence ID" value="KAK7598107.1"/>
    <property type="molecule type" value="Genomic_DNA"/>
</dbReference>
<protein>
    <recommendedName>
        <fullName evidence="5">Beclin 1-associated autophagy-related key regulator</fullName>
    </recommendedName>
</protein>
<evidence type="ECO:0000256" key="1">
    <source>
        <dbReference type="ARBA" id="ARBA00023054"/>
    </source>
</evidence>
<accession>A0AAN9TM30</accession>
<dbReference type="Proteomes" id="UP001367676">
    <property type="component" value="Unassembled WGS sequence"/>
</dbReference>
<name>A0AAN9TM30_9HEMI</name>
<sequence>MQTYDFSYGIVDNDTNWREATNDNFHFVKPSKICNLCTKPRTTFYCNHCVRNGDFIHSTSHFSERLAEKRLAVRRKQNKKNELMAECDKHLEIMKLREDKVEEKRSLTEKITMLRTLVAEKRKKIELKKKLLNDLKEFNRAGRDDLCRNEACRLDLRNVTIKMANQRLALVGKVNDVKPRLKKLIRKRAEELMGLIFPINEVQSTKNSSLTSDSQEDIKNKLAEATRTAYIRGRWVFTDSWGETQHSIVAPTLPDSGDYSPYIHWVSANKDNTLGMTSSSDMDHNPAYNISAALTYTTQLVDILAHFLDIRLPNKLLYCEFCAKHLNERKFIKVVTCLNANVVTLCLSQNVDPSLLHPSQTIRNLLLLLDTSHSDLGRFEPTDIDATCISYLEEQLAHQIKSTVARLSISDQEDDDRESSWTENADNGEDDEYDSDHIITDWEAVPLVSCPEAMPGSNSVTRKHTINNTQTSSIAGGLVTSAAASIASIWRWSTNK</sequence>
<evidence type="ECO:0008006" key="5">
    <source>
        <dbReference type="Google" id="ProtNLM"/>
    </source>
</evidence>
<dbReference type="GO" id="GO:0035014">
    <property type="term" value="F:phosphatidylinositol 3-kinase regulator activity"/>
    <property type="evidence" value="ECO:0007669"/>
    <property type="project" value="TreeGrafter"/>
</dbReference>
<dbReference type="PANTHER" id="PTHR13664:SF0">
    <property type="entry name" value="BECLIN 1-ASSOCIATED AUTOPHAGY-RELATED KEY REGULATOR"/>
    <property type="match status" value="1"/>
</dbReference>
<dbReference type="GO" id="GO:0000045">
    <property type="term" value="P:autophagosome assembly"/>
    <property type="evidence" value="ECO:0007669"/>
    <property type="project" value="TreeGrafter"/>
</dbReference>
<dbReference type="InterPro" id="IPR018791">
    <property type="entry name" value="UV_resistance/autophagy_Atg14"/>
</dbReference>
<dbReference type="GO" id="GO:0005776">
    <property type="term" value="C:autophagosome"/>
    <property type="evidence" value="ECO:0007669"/>
    <property type="project" value="TreeGrafter"/>
</dbReference>
<evidence type="ECO:0000313" key="3">
    <source>
        <dbReference type="EMBL" id="KAK7598107.1"/>
    </source>
</evidence>
<keyword evidence="4" id="KW-1185">Reference proteome</keyword>
<gene>
    <name evidence="3" type="ORF">V9T40_006342</name>
</gene>
<proteinExistence type="predicted"/>
<dbReference type="GO" id="GO:0097629">
    <property type="term" value="C:extrinsic component of omegasome membrane"/>
    <property type="evidence" value="ECO:0007669"/>
    <property type="project" value="TreeGrafter"/>
</dbReference>
<dbReference type="PANTHER" id="PTHR13664">
    <property type="entry name" value="BECLIN 1-ASSOCIATED AUTOPHAGY-RELATED KEY REGULATOR"/>
    <property type="match status" value="1"/>
</dbReference>
<dbReference type="Pfam" id="PF10186">
    <property type="entry name" value="ATG14"/>
    <property type="match status" value="1"/>
</dbReference>
<feature type="region of interest" description="Disordered" evidence="2">
    <location>
        <begin position="408"/>
        <end position="434"/>
    </location>
</feature>